<dbReference type="InterPro" id="IPR041468">
    <property type="entry name" value="HTH_ParB/Spo0J"/>
</dbReference>
<dbReference type="CDD" id="cd16393">
    <property type="entry name" value="SPO0J_N"/>
    <property type="match status" value="1"/>
</dbReference>
<dbReference type="GO" id="GO:0003677">
    <property type="term" value="F:DNA binding"/>
    <property type="evidence" value="ECO:0007669"/>
    <property type="project" value="UniProtKB-KW"/>
</dbReference>
<name>A0A832H143_9CYAN</name>
<dbReference type="Pfam" id="PF17762">
    <property type="entry name" value="HTH_ParB"/>
    <property type="match status" value="1"/>
</dbReference>
<dbReference type="InterPro" id="IPR003115">
    <property type="entry name" value="ParB_N"/>
</dbReference>
<dbReference type="InterPro" id="IPR050336">
    <property type="entry name" value="Chromosome_partition/occlusion"/>
</dbReference>
<dbReference type="EMBL" id="DSRD01000487">
    <property type="protein sequence ID" value="HGW94125.1"/>
    <property type="molecule type" value="Genomic_DNA"/>
</dbReference>
<dbReference type="NCBIfam" id="TIGR00180">
    <property type="entry name" value="parB_part"/>
    <property type="match status" value="1"/>
</dbReference>
<dbReference type="PANTHER" id="PTHR33375:SF7">
    <property type="entry name" value="CHROMOSOME 2-PARTITIONING PROTEIN PARB-RELATED"/>
    <property type="match status" value="1"/>
</dbReference>
<organism evidence="4">
    <name type="scientific">Oscillatoriales cyanobacterium SpSt-402</name>
    <dbReference type="NCBI Taxonomy" id="2282168"/>
    <lineage>
        <taxon>Bacteria</taxon>
        <taxon>Bacillati</taxon>
        <taxon>Cyanobacteriota</taxon>
        <taxon>Cyanophyceae</taxon>
        <taxon>Oscillatoriophycideae</taxon>
        <taxon>Oscillatoriales</taxon>
    </lineage>
</organism>
<gene>
    <name evidence="4" type="ORF">ENR47_07570</name>
</gene>
<reference evidence="4" key="1">
    <citation type="journal article" date="2020" name="mSystems">
        <title>Genome- and Community-Level Interaction Insights into Carbon Utilization and Element Cycling Functions of Hydrothermarchaeota in Hydrothermal Sediment.</title>
        <authorList>
            <person name="Zhou Z."/>
            <person name="Liu Y."/>
            <person name="Xu W."/>
            <person name="Pan J."/>
            <person name="Luo Z.H."/>
            <person name="Li M."/>
        </authorList>
    </citation>
    <scope>NUCLEOTIDE SEQUENCE [LARGE SCALE GENOMIC DNA]</scope>
    <source>
        <strain evidence="4">SpSt-402</strain>
    </source>
</reference>
<comment type="similarity">
    <text evidence="1">Belongs to the ParB family.</text>
</comment>
<comment type="caution">
    <text evidence="4">The sequence shown here is derived from an EMBL/GenBank/DDBJ whole genome shotgun (WGS) entry which is preliminary data.</text>
</comment>
<dbReference type="GO" id="GO:0007059">
    <property type="term" value="P:chromosome segregation"/>
    <property type="evidence" value="ECO:0007669"/>
    <property type="project" value="TreeGrafter"/>
</dbReference>
<dbReference type="Gene3D" id="3.90.1530.30">
    <property type="match status" value="1"/>
</dbReference>
<protein>
    <submittedName>
        <fullName evidence="4">ParB/RepB/Spo0J family partition protein</fullName>
    </submittedName>
</protein>
<dbReference type="Gene3D" id="1.10.10.2830">
    <property type="match status" value="1"/>
</dbReference>
<dbReference type="FunFam" id="3.90.1530.30:FF:000001">
    <property type="entry name" value="Chromosome partitioning protein ParB"/>
    <property type="match status" value="1"/>
</dbReference>
<evidence type="ECO:0000256" key="2">
    <source>
        <dbReference type="ARBA" id="ARBA00023125"/>
    </source>
</evidence>
<evidence type="ECO:0000313" key="4">
    <source>
        <dbReference type="EMBL" id="HGW94125.1"/>
    </source>
</evidence>
<keyword evidence="2" id="KW-0238">DNA-binding</keyword>
<dbReference type="SUPFAM" id="SSF109709">
    <property type="entry name" value="KorB DNA-binding domain-like"/>
    <property type="match status" value="1"/>
</dbReference>
<dbReference type="PANTHER" id="PTHR33375">
    <property type="entry name" value="CHROMOSOME-PARTITIONING PROTEIN PARB-RELATED"/>
    <property type="match status" value="1"/>
</dbReference>
<dbReference type="AlphaFoldDB" id="A0A832H143"/>
<feature type="domain" description="ParB-like N-terminal" evidence="3">
    <location>
        <begin position="19"/>
        <end position="108"/>
    </location>
</feature>
<proteinExistence type="inferred from homology"/>
<dbReference type="InterPro" id="IPR004437">
    <property type="entry name" value="ParB/RepB/Spo0J"/>
</dbReference>
<dbReference type="GO" id="GO:0005694">
    <property type="term" value="C:chromosome"/>
    <property type="evidence" value="ECO:0007669"/>
    <property type="project" value="TreeGrafter"/>
</dbReference>
<evidence type="ECO:0000259" key="3">
    <source>
        <dbReference type="SMART" id="SM00470"/>
    </source>
</evidence>
<dbReference type="SUPFAM" id="SSF110849">
    <property type="entry name" value="ParB/Sulfiredoxin"/>
    <property type="match status" value="1"/>
</dbReference>
<dbReference type="Pfam" id="PF02195">
    <property type="entry name" value="ParB_N"/>
    <property type="match status" value="1"/>
</dbReference>
<accession>A0A832H143</accession>
<sequence length="309" mass="35695">MLEAVMVQFHIRETTNVAEWVSLMAIKTREQPRHYFDPEKLEQLVRSIAQHGILEPLLVRPLPTNEYELVAGERRYRAALKLGLSEVPAVIRQLNDEEALQLALIENLQREDLNSVEETEGILQLLAFRLEMPVQAIPALLYQMKNTLEKEVDTRNNVIPTSRLDQARSDQEREIQAVFQELGLMNWLSFTCNRLPLLNLPNEILDAIRCGKISYTKAQAIARVKDETQRQALLNQAIDENLALSQIRVYIKRIKPEPELQSPKVLVTTLYRRLLKTKLWEDPQRWAQAQALLSKLEALLDQESPNHLT</sequence>
<dbReference type="InterPro" id="IPR036086">
    <property type="entry name" value="ParB/Sulfiredoxin_sf"/>
</dbReference>
<evidence type="ECO:0000256" key="1">
    <source>
        <dbReference type="ARBA" id="ARBA00006295"/>
    </source>
</evidence>
<dbReference type="SMART" id="SM00470">
    <property type="entry name" value="ParB"/>
    <property type="match status" value="1"/>
</dbReference>